<evidence type="ECO:0000313" key="4">
    <source>
        <dbReference type="Proteomes" id="UP000823749"/>
    </source>
</evidence>
<evidence type="ECO:0000256" key="1">
    <source>
        <dbReference type="SAM" id="Coils"/>
    </source>
</evidence>
<keyword evidence="1" id="KW-0175">Coiled coil</keyword>
<dbReference type="GO" id="GO:0006893">
    <property type="term" value="P:Golgi to plasma membrane transport"/>
    <property type="evidence" value="ECO:0007669"/>
    <property type="project" value="TreeGrafter"/>
</dbReference>
<dbReference type="Pfam" id="PF09762">
    <property type="entry name" value="CCDC93_CC"/>
    <property type="match status" value="2"/>
</dbReference>
<dbReference type="PANTHER" id="PTHR16441">
    <property type="entry name" value="FIDIPIDINE"/>
    <property type="match status" value="1"/>
</dbReference>
<dbReference type="InterPro" id="IPR039116">
    <property type="entry name" value="CCDC93"/>
</dbReference>
<feature type="coiled-coil region" evidence="1">
    <location>
        <begin position="23"/>
        <end position="153"/>
    </location>
</feature>
<feature type="domain" description="CCDC93 coiled-coil" evidence="2">
    <location>
        <begin position="4"/>
        <end position="166"/>
    </location>
</feature>
<comment type="caution">
    <text evidence="3">The sequence shown here is derived from an EMBL/GenBank/DDBJ whole genome shotgun (WGS) entry which is preliminary data.</text>
</comment>
<dbReference type="AlphaFoldDB" id="A0AAV6LER5"/>
<protein>
    <recommendedName>
        <fullName evidence="2">CCDC93 coiled-coil domain-containing protein</fullName>
    </recommendedName>
</protein>
<sequence>MVASAEHFIDEEDHAFLQLEEELKTIESSVTMLTSNVEQLNQRKALCLNEMQHLQQRISREGADAVVQRLLSLSRSLKDLERQESILKSDSNEICSKLQAEVNELENILSRGNDDDNLSYGYDLSLHNLLERLNSVKRELAVKLREIVLLKRQLDDVPVQAELIQYASLLRNFTSLRTNTGFQNFMLIFRCKKLLEKLRKTRKLYATYNALLEIKDLMLKETSLSNSINSQFQAAITSTAGRMKLIDSMEGIMKGTQQASTRFPVVCGNNVSTSLWAR</sequence>
<dbReference type="PANTHER" id="PTHR16441:SF0">
    <property type="entry name" value="COILED-COIL DOMAIN-CONTAINING PROTEIN 93"/>
    <property type="match status" value="1"/>
</dbReference>
<dbReference type="InterPro" id="IPR019159">
    <property type="entry name" value="CCDC93_CC"/>
</dbReference>
<dbReference type="EMBL" id="JACTNZ010000002">
    <property type="protein sequence ID" value="KAG5562691.1"/>
    <property type="molecule type" value="Genomic_DNA"/>
</dbReference>
<reference evidence="3" key="1">
    <citation type="submission" date="2020-08" db="EMBL/GenBank/DDBJ databases">
        <title>Plant Genome Project.</title>
        <authorList>
            <person name="Zhang R.-G."/>
        </authorList>
    </citation>
    <scope>NUCLEOTIDE SEQUENCE</scope>
    <source>
        <strain evidence="3">WSP0</strain>
        <tissue evidence="3">Leaf</tissue>
    </source>
</reference>
<accession>A0AAV6LER5</accession>
<keyword evidence="4" id="KW-1185">Reference proteome</keyword>
<evidence type="ECO:0000313" key="3">
    <source>
        <dbReference type="EMBL" id="KAG5562691.1"/>
    </source>
</evidence>
<gene>
    <name evidence="3" type="ORF">RHGRI_005423</name>
</gene>
<evidence type="ECO:0000259" key="2">
    <source>
        <dbReference type="Pfam" id="PF09762"/>
    </source>
</evidence>
<name>A0AAV6LER5_9ERIC</name>
<dbReference type="Proteomes" id="UP000823749">
    <property type="component" value="Chromosome 2"/>
</dbReference>
<proteinExistence type="predicted"/>
<feature type="domain" description="CCDC93 coiled-coil" evidence="2">
    <location>
        <begin position="193"/>
        <end position="262"/>
    </location>
</feature>
<organism evidence="3 4">
    <name type="scientific">Rhododendron griersonianum</name>
    <dbReference type="NCBI Taxonomy" id="479676"/>
    <lineage>
        <taxon>Eukaryota</taxon>
        <taxon>Viridiplantae</taxon>
        <taxon>Streptophyta</taxon>
        <taxon>Embryophyta</taxon>
        <taxon>Tracheophyta</taxon>
        <taxon>Spermatophyta</taxon>
        <taxon>Magnoliopsida</taxon>
        <taxon>eudicotyledons</taxon>
        <taxon>Gunneridae</taxon>
        <taxon>Pentapetalae</taxon>
        <taxon>asterids</taxon>
        <taxon>Ericales</taxon>
        <taxon>Ericaceae</taxon>
        <taxon>Ericoideae</taxon>
        <taxon>Rhodoreae</taxon>
        <taxon>Rhododendron</taxon>
    </lineage>
</organism>